<evidence type="ECO:0000313" key="2">
    <source>
        <dbReference type="EMBL" id="RKN69965.1"/>
    </source>
</evidence>
<dbReference type="GO" id="GO:0047661">
    <property type="term" value="F:amino-acid racemase activity"/>
    <property type="evidence" value="ECO:0007669"/>
    <property type="project" value="InterPro"/>
</dbReference>
<evidence type="ECO:0000313" key="3">
    <source>
        <dbReference type="Proteomes" id="UP000270343"/>
    </source>
</evidence>
<dbReference type="RefSeq" id="WP_120757445.1">
    <property type="nucleotide sequence ID" value="NZ_JBFADQ010000044.1"/>
</dbReference>
<dbReference type="EMBL" id="RBAM01000009">
    <property type="protein sequence ID" value="RKN69965.1"/>
    <property type="molecule type" value="Genomic_DNA"/>
</dbReference>
<organism evidence="2 3">
    <name type="scientific">Streptomyces klenkii</name>
    <dbReference type="NCBI Taxonomy" id="1420899"/>
    <lineage>
        <taxon>Bacteria</taxon>
        <taxon>Bacillati</taxon>
        <taxon>Actinomycetota</taxon>
        <taxon>Actinomycetes</taxon>
        <taxon>Kitasatosporales</taxon>
        <taxon>Streptomycetaceae</taxon>
        <taxon>Streptomyces</taxon>
    </lineage>
</organism>
<dbReference type="InterPro" id="IPR015942">
    <property type="entry name" value="Asp/Glu/hydantoin_racemase"/>
</dbReference>
<dbReference type="Gene3D" id="3.40.50.12500">
    <property type="match status" value="1"/>
</dbReference>
<proteinExistence type="inferred from homology"/>
<keyword evidence="3" id="KW-1185">Reference proteome</keyword>
<sequence length="269" mass="29233">MRIWFHKHTVEGRIPLLDQWYRDHLDAIAAPGTVIDIHTLPADTYPDNTPFGLVGHHAAQVLFSQHFAHAAVRAERAGYDAWITAAGQDPGLRDARHLAGIPTLGYGESAFFLSAMTGQRFGLLGFMPPLEEPIRANITRYGLDAHLAAYEVVPGGWDGVHRALDGDCDPFLTVYTEAAERARAAGAEVIVPAEGIPNEILWHLGVRELAGMPVVDPAGLAVKLAELTTELGRTGIFARSTAGYWFHRPPSDIAHHLEKVFLGSTLQGA</sequence>
<dbReference type="AlphaFoldDB" id="A0A3B0B6M6"/>
<comment type="caution">
    <text evidence="2">The sequence shown here is derived from an EMBL/GenBank/DDBJ whole genome shotgun (WGS) entry which is preliminary data.</text>
</comment>
<dbReference type="InterPro" id="IPR053714">
    <property type="entry name" value="Iso_Racemase_Enz_sf"/>
</dbReference>
<name>A0A3B0B6M6_9ACTN</name>
<dbReference type="OrthoDB" id="9791723at2"/>
<gene>
    <name evidence="2" type="ORF">D7231_23285</name>
</gene>
<protein>
    <submittedName>
        <fullName evidence="2">Hydantoin racemase</fullName>
    </submittedName>
</protein>
<dbReference type="Pfam" id="PF01177">
    <property type="entry name" value="Asp_Glu_race"/>
    <property type="match status" value="1"/>
</dbReference>
<dbReference type="Proteomes" id="UP000270343">
    <property type="component" value="Unassembled WGS sequence"/>
</dbReference>
<reference evidence="2 3" key="1">
    <citation type="journal article" date="2015" name="Antonie Van Leeuwenhoek">
        <title>Streptomyces klenkii sp. nov., isolated from deep marine sediment.</title>
        <authorList>
            <person name="Veyisoglu A."/>
            <person name="Sahin N."/>
        </authorList>
    </citation>
    <scope>NUCLEOTIDE SEQUENCE [LARGE SCALE GENOMIC DNA]</scope>
    <source>
        <strain evidence="2 3">KCTC 29202</strain>
    </source>
</reference>
<evidence type="ECO:0000256" key="1">
    <source>
        <dbReference type="ARBA" id="ARBA00038414"/>
    </source>
</evidence>
<accession>A0A3B0B6M6</accession>
<comment type="similarity">
    <text evidence="1">Belongs to the HyuE racemase family.</text>
</comment>